<keyword evidence="2" id="KW-1185">Reference proteome</keyword>
<protein>
    <submittedName>
        <fullName evidence="1">Uncharacterized protein</fullName>
    </submittedName>
</protein>
<sequence length="178" mass="19570">MIKVIFALVVMLTGVFQSNAQVFIGLGFSDTQLSERALGDAAGFSLMVEKDVNLSKSTRCKMHPNLHVSFLFSGVDRDFNPIYLNIISISPKVSYEVISIKKVKVAPYANPFLSMLLGLQSGDPALESAPIDKLKGGIESGVRVDMVLSKTTIRLIPIAVQLGESFYRQRMISLLFKL</sequence>
<proteinExistence type="predicted"/>
<reference evidence="1" key="1">
    <citation type="submission" date="2023-06" db="EMBL/GenBank/DDBJ databases">
        <title>Genomic of Agaribacillus aureum.</title>
        <authorList>
            <person name="Wang G."/>
        </authorList>
    </citation>
    <scope>NUCLEOTIDE SEQUENCE</scope>
    <source>
        <strain evidence="1">BMA12</strain>
    </source>
</reference>
<dbReference type="Proteomes" id="UP001172083">
    <property type="component" value="Unassembled WGS sequence"/>
</dbReference>
<comment type="caution">
    <text evidence="1">The sequence shown here is derived from an EMBL/GenBank/DDBJ whole genome shotgun (WGS) entry which is preliminary data.</text>
</comment>
<evidence type="ECO:0000313" key="2">
    <source>
        <dbReference type="Proteomes" id="UP001172083"/>
    </source>
</evidence>
<gene>
    <name evidence="1" type="ORF">QQ020_01630</name>
</gene>
<evidence type="ECO:0000313" key="1">
    <source>
        <dbReference type="EMBL" id="MDN5210719.1"/>
    </source>
</evidence>
<dbReference type="EMBL" id="JAUJEB010000001">
    <property type="protein sequence ID" value="MDN5210719.1"/>
    <property type="molecule type" value="Genomic_DNA"/>
</dbReference>
<dbReference type="RefSeq" id="WP_346756060.1">
    <property type="nucleotide sequence ID" value="NZ_JAUJEB010000001.1"/>
</dbReference>
<name>A0ABT8KZ74_9BACT</name>
<accession>A0ABT8KZ74</accession>
<organism evidence="1 2">
    <name type="scientific">Agaribacillus aureus</name>
    <dbReference type="NCBI Taxonomy" id="3051825"/>
    <lineage>
        <taxon>Bacteria</taxon>
        <taxon>Pseudomonadati</taxon>
        <taxon>Bacteroidota</taxon>
        <taxon>Cytophagia</taxon>
        <taxon>Cytophagales</taxon>
        <taxon>Splendidivirgaceae</taxon>
        <taxon>Agaribacillus</taxon>
    </lineage>
</organism>